<protein>
    <submittedName>
        <fullName evidence="3">Chromosome partitioning protein ParA</fullName>
    </submittedName>
</protein>
<dbReference type="SUPFAM" id="SSF52540">
    <property type="entry name" value="P-loop containing nucleoside triphosphate hydrolases"/>
    <property type="match status" value="1"/>
</dbReference>
<dbReference type="InterPro" id="IPR025669">
    <property type="entry name" value="AAA_dom"/>
</dbReference>
<evidence type="ECO:0000259" key="2">
    <source>
        <dbReference type="Pfam" id="PF13614"/>
    </source>
</evidence>
<dbReference type="Pfam" id="PF13614">
    <property type="entry name" value="AAA_31"/>
    <property type="match status" value="1"/>
</dbReference>
<evidence type="ECO:0000313" key="3">
    <source>
        <dbReference type="EMBL" id="GBR76856.1"/>
    </source>
</evidence>
<dbReference type="FunFam" id="3.40.50.300:FF:000285">
    <property type="entry name" value="Sporulation initiation inhibitor Soj"/>
    <property type="match status" value="1"/>
</dbReference>
<evidence type="ECO:0000256" key="1">
    <source>
        <dbReference type="ARBA" id="ARBA00006976"/>
    </source>
</evidence>
<dbReference type="InterPro" id="IPR027417">
    <property type="entry name" value="P-loop_NTPase"/>
</dbReference>
<dbReference type="Proteomes" id="UP000275925">
    <property type="component" value="Unassembled WGS sequence"/>
</dbReference>
<gene>
    <name evidence="3" type="primary">parA</name>
    <name evidence="3" type="ORF">NO2_1344</name>
</gene>
<comment type="similarity">
    <text evidence="1">Belongs to the ParA family.</text>
</comment>
<dbReference type="PANTHER" id="PTHR13696">
    <property type="entry name" value="P-LOOP CONTAINING NUCLEOSIDE TRIPHOSPHATE HYDROLASE"/>
    <property type="match status" value="1"/>
</dbReference>
<feature type="non-terminal residue" evidence="3">
    <location>
        <position position="1"/>
    </location>
</feature>
<evidence type="ECO:0000313" key="4">
    <source>
        <dbReference type="Proteomes" id="UP000275925"/>
    </source>
</evidence>
<dbReference type="PANTHER" id="PTHR13696:SF52">
    <property type="entry name" value="PARA FAMILY PROTEIN CT_582"/>
    <property type="match status" value="1"/>
</dbReference>
<dbReference type="EMBL" id="BGZO01000056">
    <property type="protein sequence ID" value="GBR76856.1"/>
    <property type="molecule type" value="Genomic_DNA"/>
</dbReference>
<dbReference type="AlphaFoldDB" id="A0A388TI55"/>
<dbReference type="CDD" id="cd02042">
    <property type="entry name" value="ParAB_family"/>
    <property type="match status" value="1"/>
</dbReference>
<dbReference type="InterPro" id="IPR050678">
    <property type="entry name" value="DNA_Partitioning_ATPase"/>
</dbReference>
<accession>A0A388TI55</accession>
<comment type="caution">
    <text evidence="3">The sequence shown here is derived from an EMBL/GenBank/DDBJ whole genome shotgun (WGS) entry which is preliminary data.</text>
</comment>
<proteinExistence type="inferred from homology"/>
<organism evidence="3 4">
    <name type="scientific">Candidatus Termititenax persephonae</name>
    <dbReference type="NCBI Taxonomy" id="2218525"/>
    <lineage>
        <taxon>Bacteria</taxon>
        <taxon>Bacillati</taxon>
        <taxon>Candidatus Margulisiibacteriota</taxon>
        <taxon>Candidatus Termititenacia</taxon>
        <taxon>Candidatus Termititenacales</taxon>
        <taxon>Candidatus Termititenacaceae</taxon>
        <taxon>Candidatus Termititenax</taxon>
    </lineage>
</organism>
<sequence>SSLYILYTSRRDILEVIYPTSINNLHLLPGSSELSSVEVELLHEDGKEMRLKNALSAVQDGYDYILIDCPPSLGLLTLNALSAASRVLVPVQCEYYALEGLARLIKALDIIKLNINPALDIEGIVLTMHDPRTALSRQVVEETRKCFGDKVFQTLIPRNVRISEAPSYGQPISVYADKSKGAEAYNNLAKELLAHGI</sequence>
<dbReference type="Gene3D" id="3.40.50.300">
    <property type="entry name" value="P-loop containing nucleotide triphosphate hydrolases"/>
    <property type="match status" value="1"/>
</dbReference>
<name>A0A388TI55_9BACT</name>
<feature type="domain" description="AAA" evidence="2">
    <location>
        <begin position="3"/>
        <end position="121"/>
    </location>
</feature>
<keyword evidence="4" id="KW-1185">Reference proteome</keyword>
<reference evidence="3 4" key="1">
    <citation type="journal article" date="2019" name="ISME J.">
        <title>Genome analyses of uncultured TG2/ZB3 bacteria in 'Margulisbacteria' specifically attached to ectosymbiotic spirochetes of protists in the termite gut.</title>
        <authorList>
            <person name="Utami Y.D."/>
            <person name="Kuwahara H."/>
            <person name="Igai K."/>
            <person name="Murakami T."/>
            <person name="Sugaya K."/>
            <person name="Morikawa T."/>
            <person name="Nagura Y."/>
            <person name="Yuki M."/>
            <person name="Deevong P."/>
            <person name="Inoue T."/>
            <person name="Kihara K."/>
            <person name="Lo N."/>
            <person name="Yamada A."/>
            <person name="Ohkuma M."/>
            <person name="Hongoh Y."/>
        </authorList>
    </citation>
    <scope>NUCLEOTIDE SEQUENCE [LARGE SCALE GENOMIC DNA]</scope>
    <source>
        <strain evidence="3">NkOx7-02</strain>
    </source>
</reference>